<evidence type="ECO:0000313" key="6">
    <source>
        <dbReference type="Proteomes" id="UP000231586"/>
    </source>
</evidence>
<gene>
    <name evidence="5" type="ORF">CLV34_3087</name>
</gene>
<dbReference type="Pfam" id="PF13185">
    <property type="entry name" value="GAF_2"/>
    <property type="match status" value="1"/>
</dbReference>
<dbReference type="OrthoDB" id="319881at2"/>
<reference evidence="5 6" key="1">
    <citation type="submission" date="2017-11" db="EMBL/GenBank/DDBJ databases">
        <title>Genomic Encyclopedia of Archaeal and Bacterial Type Strains, Phase II (KMG-II): From Individual Species to Whole Genera.</title>
        <authorList>
            <person name="Goeker M."/>
        </authorList>
    </citation>
    <scope>NUCLEOTIDE SEQUENCE [LARGE SCALE GENOMIC DNA]</scope>
    <source>
        <strain evidence="5 6">DSM 22413</strain>
    </source>
</reference>
<dbReference type="SMART" id="SM00065">
    <property type="entry name" value="GAF"/>
    <property type="match status" value="2"/>
</dbReference>
<dbReference type="Proteomes" id="UP000231586">
    <property type="component" value="Unassembled WGS sequence"/>
</dbReference>
<keyword evidence="1" id="KW-0378">Hydrolase</keyword>
<dbReference type="InterPro" id="IPR003018">
    <property type="entry name" value="GAF"/>
</dbReference>
<dbReference type="RefSeq" id="WP_100351187.1">
    <property type="nucleotide sequence ID" value="NZ_PGTZ01000013.1"/>
</dbReference>
<protein>
    <submittedName>
        <fullName evidence="5">Serine phosphatase RsbU (Regulator of sigma subunit)</fullName>
    </submittedName>
</protein>
<dbReference type="EMBL" id="PGTZ01000013">
    <property type="protein sequence ID" value="PJI84842.1"/>
    <property type="molecule type" value="Genomic_DNA"/>
</dbReference>
<evidence type="ECO:0000259" key="3">
    <source>
        <dbReference type="SMART" id="SM00065"/>
    </source>
</evidence>
<organism evidence="5 6">
    <name type="scientific">Luteimicrobium subarcticum</name>
    <dbReference type="NCBI Taxonomy" id="620910"/>
    <lineage>
        <taxon>Bacteria</taxon>
        <taxon>Bacillati</taxon>
        <taxon>Actinomycetota</taxon>
        <taxon>Actinomycetes</taxon>
        <taxon>Micrococcales</taxon>
        <taxon>Luteimicrobium</taxon>
    </lineage>
</organism>
<dbReference type="InterPro" id="IPR036457">
    <property type="entry name" value="PPM-type-like_dom_sf"/>
</dbReference>
<evidence type="ECO:0000256" key="1">
    <source>
        <dbReference type="ARBA" id="ARBA00022801"/>
    </source>
</evidence>
<name>A0A2M8W1M9_9MICO</name>
<dbReference type="InterPro" id="IPR052016">
    <property type="entry name" value="Bact_Sigma-Reg"/>
</dbReference>
<feature type="domain" description="GAF" evidence="3">
    <location>
        <begin position="199"/>
        <end position="349"/>
    </location>
</feature>
<sequence length="586" mass="62935">MTDVQTGARTLSPATDPPARPADASPDPAFERFARLVAVTLDVPVALVSMSTGDGCLTFPGAVGSGPWEHTASMPTTDTLCQHVIGTAEPLVVADAREQPDLRDLPAARDADVVAYAGYPVRDTEGRTVGSLCAIDHEPRDWTERDLQALADLADACSVQVRLQEETRRARTAEEDANRRHRHASIQLALAEALSATTTVDDVLDTAQQLAAEKIGAARSGIALTDGRGRLLEWVRAADVPDMPRSMWSADDLHTDDQWPSVQCVRRREALYFADADELTASFPRMDGLGGPGALVLLPLVTRDAVIGVLMLRWLEPRPFDAVIRALLTTMAGYTALALERARLLQHRHDVAHVLQTAMLTELPDPAGLALDGAYIPAVTGDQVGGDWYDALILKCGGTAVLIGDVTGHDIDAAALMGQLRLLLRGSLWSDEAQSPAGTLQLVDEANIGTGIEATASVLLAYVEPPGEDGFRKVRWSSAGHPPAFVRRADGRVERLIGVHGLILGVAPDLPRRNHETRLGPGDTLVLYTDGLVERRGERLQVGLDRLAERLADLDHVTPRALVDAMSVGDLHEDDVAVLTVHVEGL</sequence>
<dbReference type="GO" id="GO:0016791">
    <property type="term" value="F:phosphatase activity"/>
    <property type="evidence" value="ECO:0007669"/>
    <property type="project" value="TreeGrafter"/>
</dbReference>
<dbReference type="SUPFAM" id="SSF55781">
    <property type="entry name" value="GAF domain-like"/>
    <property type="match status" value="2"/>
</dbReference>
<dbReference type="SMART" id="SM00331">
    <property type="entry name" value="PP2C_SIG"/>
    <property type="match status" value="1"/>
</dbReference>
<feature type="domain" description="GAF" evidence="3">
    <location>
        <begin position="25"/>
        <end position="171"/>
    </location>
</feature>
<proteinExistence type="predicted"/>
<keyword evidence="6" id="KW-1185">Reference proteome</keyword>
<feature type="region of interest" description="Disordered" evidence="2">
    <location>
        <begin position="1"/>
        <end position="27"/>
    </location>
</feature>
<dbReference type="Gene3D" id="3.30.450.40">
    <property type="match status" value="2"/>
</dbReference>
<dbReference type="InterPro" id="IPR001932">
    <property type="entry name" value="PPM-type_phosphatase-like_dom"/>
</dbReference>
<dbReference type="AlphaFoldDB" id="A0A2M8W1M9"/>
<dbReference type="Pfam" id="PF07228">
    <property type="entry name" value="SpoIIE"/>
    <property type="match status" value="1"/>
</dbReference>
<evidence type="ECO:0000256" key="2">
    <source>
        <dbReference type="SAM" id="MobiDB-lite"/>
    </source>
</evidence>
<dbReference type="PANTHER" id="PTHR43156:SF2">
    <property type="entry name" value="STAGE II SPORULATION PROTEIN E"/>
    <property type="match status" value="1"/>
</dbReference>
<dbReference type="PANTHER" id="PTHR43156">
    <property type="entry name" value="STAGE II SPORULATION PROTEIN E-RELATED"/>
    <property type="match status" value="1"/>
</dbReference>
<accession>A0A2M8W1M9</accession>
<evidence type="ECO:0000313" key="5">
    <source>
        <dbReference type="EMBL" id="PJI84842.1"/>
    </source>
</evidence>
<dbReference type="Gene3D" id="3.60.40.10">
    <property type="entry name" value="PPM-type phosphatase domain"/>
    <property type="match status" value="1"/>
</dbReference>
<evidence type="ECO:0000259" key="4">
    <source>
        <dbReference type="SMART" id="SM00331"/>
    </source>
</evidence>
<dbReference type="InterPro" id="IPR029016">
    <property type="entry name" value="GAF-like_dom_sf"/>
</dbReference>
<feature type="domain" description="PPM-type phosphatase" evidence="4">
    <location>
        <begin position="369"/>
        <end position="583"/>
    </location>
</feature>
<dbReference type="Pfam" id="PF01590">
    <property type="entry name" value="GAF"/>
    <property type="match status" value="1"/>
</dbReference>
<comment type="caution">
    <text evidence="5">The sequence shown here is derived from an EMBL/GenBank/DDBJ whole genome shotgun (WGS) entry which is preliminary data.</text>
</comment>
<dbReference type="SUPFAM" id="SSF81606">
    <property type="entry name" value="PP2C-like"/>
    <property type="match status" value="1"/>
</dbReference>